<proteinExistence type="predicted"/>
<feature type="compositionally biased region" description="Basic and acidic residues" evidence="1">
    <location>
        <begin position="24"/>
        <end position="38"/>
    </location>
</feature>
<gene>
    <name evidence="2" type="ORF">GA0070564_104102</name>
</gene>
<dbReference type="AlphaFoldDB" id="A0A1C4YID1"/>
<accession>A0A1C4YID1</accession>
<sequence>MAETFADQDLMTLQSIARGAGIPDTERMPHDELVDMLRRAGLAEPDGRPVDTSIADPGDPGTDAGMYHARGAGRRESAGGVGAQTGWPDQPTRDPAHLAGLPRSSLTLGDESTGGMAAEEAIGARPGESRIDDRSRGARGVQGEVRDPADLAGLPRSSLTLGDESTGGLAAEEAIGARPGESDTEIDDRTQR</sequence>
<protein>
    <recommendedName>
        <fullName evidence="4">Rho termination factor, N-terminal domain</fullName>
    </recommendedName>
</protein>
<feature type="compositionally biased region" description="Basic and acidic residues" evidence="1">
    <location>
        <begin position="127"/>
        <end position="136"/>
    </location>
</feature>
<keyword evidence="3" id="KW-1185">Reference proteome</keyword>
<evidence type="ECO:0000313" key="3">
    <source>
        <dbReference type="Proteomes" id="UP000199504"/>
    </source>
</evidence>
<dbReference type="EMBL" id="FMCX01000004">
    <property type="protein sequence ID" value="SCF20438.1"/>
    <property type="molecule type" value="Genomic_DNA"/>
</dbReference>
<dbReference type="OrthoDB" id="3403728at2"/>
<evidence type="ECO:0008006" key="4">
    <source>
        <dbReference type="Google" id="ProtNLM"/>
    </source>
</evidence>
<feature type="region of interest" description="Disordered" evidence="1">
    <location>
        <begin position="16"/>
        <end position="192"/>
    </location>
</feature>
<name>A0A1C4YID1_9ACTN</name>
<dbReference type="STRING" id="262898.GA0070564_104102"/>
<organism evidence="2 3">
    <name type="scientific">Micromonospora mirobrigensis</name>
    <dbReference type="NCBI Taxonomy" id="262898"/>
    <lineage>
        <taxon>Bacteria</taxon>
        <taxon>Bacillati</taxon>
        <taxon>Actinomycetota</taxon>
        <taxon>Actinomycetes</taxon>
        <taxon>Micromonosporales</taxon>
        <taxon>Micromonosporaceae</taxon>
        <taxon>Micromonospora</taxon>
    </lineage>
</organism>
<evidence type="ECO:0000256" key="1">
    <source>
        <dbReference type="SAM" id="MobiDB-lite"/>
    </source>
</evidence>
<dbReference type="Proteomes" id="UP000199504">
    <property type="component" value="Unassembled WGS sequence"/>
</dbReference>
<reference evidence="3" key="1">
    <citation type="submission" date="2016-06" db="EMBL/GenBank/DDBJ databases">
        <authorList>
            <person name="Varghese N."/>
            <person name="Submissions Spin"/>
        </authorList>
    </citation>
    <scope>NUCLEOTIDE SEQUENCE [LARGE SCALE GENOMIC DNA]</scope>
    <source>
        <strain evidence="3">DSM 44830</strain>
    </source>
</reference>
<evidence type="ECO:0000313" key="2">
    <source>
        <dbReference type="EMBL" id="SCF20438.1"/>
    </source>
</evidence>